<organism evidence="1 2">
    <name type="scientific">Mycobacterium phage Aminay</name>
    <dbReference type="NCBI Taxonomy" id="2250291"/>
    <lineage>
        <taxon>Viruses</taxon>
        <taxon>Duplodnaviria</taxon>
        <taxon>Heunggongvirae</taxon>
        <taxon>Uroviricota</taxon>
        <taxon>Caudoviricetes</taxon>
        <taxon>Weiservirinae</taxon>
        <taxon>Aminayvirus</taxon>
        <taxon>Aminayvirus aminay</taxon>
    </lineage>
</organism>
<dbReference type="Proteomes" id="UP000259472">
    <property type="component" value="Segment"/>
</dbReference>
<dbReference type="GeneID" id="60321653"/>
<keyword evidence="2" id="KW-1185">Reference proteome</keyword>
<reference evidence="2" key="1">
    <citation type="submission" date="2018-06" db="EMBL/GenBank/DDBJ databases">
        <authorList>
            <person name="Zhirakovskaya E."/>
        </authorList>
    </citation>
    <scope>NUCLEOTIDE SEQUENCE [LARGE SCALE GENOMIC DNA]</scope>
</reference>
<gene>
    <name evidence="1" type="primary">93</name>
    <name evidence="1" type="ORF">SEA_AMINAY_93</name>
</gene>
<evidence type="ECO:0000313" key="1">
    <source>
        <dbReference type="EMBL" id="AXH46929.1"/>
    </source>
</evidence>
<protein>
    <submittedName>
        <fullName evidence="1">Uncharacterized protein</fullName>
    </submittedName>
</protein>
<sequence length="146" mass="16459">MAGTNFAQRVDTSTYSCSMVYMSNSEIKFKKQYKGLYFGKSDRHEFRIIKETYEGATYWLLDVKELVETAGIIHAIGQRVIAKTDNGTFGEAKRVAQRFAEKAGDVSEYGAQSVLHRASIEITEEDIAAIRATPEYQRAIAMLDSR</sequence>
<evidence type="ECO:0000313" key="2">
    <source>
        <dbReference type="Proteomes" id="UP000259472"/>
    </source>
</evidence>
<dbReference type="KEGG" id="vg:60321653"/>
<dbReference type="EMBL" id="MH509442">
    <property type="protein sequence ID" value="AXH46929.1"/>
    <property type="molecule type" value="Genomic_DNA"/>
</dbReference>
<name>A0A345KV77_9CAUD</name>
<dbReference type="RefSeq" id="YP_009950243.1">
    <property type="nucleotide sequence ID" value="NC_051588.1"/>
</dbReference>
<proteinExistence type="predicted"/>
<accession>A0A345KV77</accession>